<dbReference type="Gene3D" id="1.25.40.10">
    <property type="entry name" value="Tetratricopeptide repeat domain"/>
    <property type="match status" value="2"/>
</dbReference>
<evidence type="ECO:0000256" key="4">
    <source>
        <dbReference type="SAM" id="Phobius"/>
    </source>
</evidence>
<evidence type="ECO:0000256" key="2">
    <source>
        <dbReference type="ARBA" id="ARBA00022737"/>
    </source>
</evidence>
<dbReference type="InterPro" id="IPR002885">
    <property type="entry name" value="PPR_rpt"/>
</dbReference>
<gene>
    <name evidence="5" type="ORF">MANES_S000300</name>
</gene>
<evidence type="ECO:0000313" key="5">
    <source>
        <dbReference type="EMBL" id="OAY22432.1"/>
    </source>
</evidence>
<comment type="similarity">
    <text evidence="1">Belongs to the PPR family. P subfamily.</text>
</comment>
<dbReference type="PANTHER" id="PTHR46128">
    <property type="entry name" value="MITOCHONDRIAL GROUP I INTRON SPLICING FACTOR CCM1"/>
    <property type="match status" value="1"/>
</dbReference>
<dbReference type="InterPro" id="IPR050872">
    <property type="entry name" value="PPR_P_subfamily"/>
</dbReference>
<feature type="repeat" description="PPR" evidence="3">
    <location>
        <begin position="114"/>
        <end position="148"/>
    </location>
</feature>
<keyword evidence="4" id="KW-0472">Membrane</keyword>
<organism evidence="5">
    <name type="scientific">Manihot esculenta</name>
    <name type="common">Cassava</name>
    <name type="synonym">Jatropha manihot</name>
    <dbReference type="NCBI Taxonomy" id="3983"/>
    <lineage>
        <taxon>Eukaryota</taxon>
        <taxon>Viridiplantae</taxon>
        <taxon>Streptophyta</taxon>
        <taxon>Embryophyta</taxon>
        <taxon>Tracheophyta</taxon>
        <taxon>Spermatophyta</taxon>
        <taxon>Magnoliopsida</taxon>
        <taxon>eudicotyledons</taxon>
        <taxon>Gunneridae</taxon>
        <taxon>Pentapetalae</taxon>
        <taxon>rosids</taxon>
        <taxon>fabids</taxon>
        <taxon>Malpighiales</taxon>
        <taxon>Euphorbiaceae</taxon>
        <taxon>Crotonoideae</taxon>
        <taxon>Manihoteae</taxon>
        <taxon>Manihot</taxon>
    </lineage>
</organism>
<sequence>MVFGWKMIMTPPSIFTSTWRSFHFQLQREMFTIHCFHFQLQREMGTTHSPIFLSTNFIHSFHSFNSTQTYKDASLMNLTRYYFLFILINCFCCLHLVDFGYSILVKIVKTLEPNIVTFATLIDVLCEEGKISRAVDLFNDVVAGGYQSDVTTYSVIVNAVCKCGKTNLEQRHKGVSPNVITYTRLIHGPCNLGKLNLTLALLNEMVGRTYYQIYNALMDGYCLKSQMIEARKVFDQMLSRQVDRKNCSVFLDGLCNREFFVTHSLFKSDGKESIEASSLFENGLQPDVYTYSTMITGIWSEGLLDEACRDFGGMEVGRRLPHDCCYFVFVSQA</sequence>
<dbReference type="PANTHER" id="PTHR46128:SF358">
    <property type="entry name" value="TETRATRICOPEPTIDE REPEAT (TPR)-LIKE SUPERFAMILY PROTEIN"/>
    <property type="match status" value="1"/>
</dbReference>
<keyword evidence="4" id="KW-1133">Transmembrane helix</keyword>
<evidence type="ECO:0000256" key="3">
    <source>
        <dbReference type="PROSITE-ProRule" id="PRU00708"/>
    </source>
</evidence>
<evidence type="ECO:0008006" key="6">
    <source>
        <dbReference type="Google" id="ProtNLM"/>
    </source>
</evidence>
<dbReference type="AlphaFoldDB" id="A0A199UCQ9"/>
<reference evidence="5" key="1">
    <citation type="submission" date="2016-02" db="EMBL/GenBank/DDBJ databases">
        <title>WGS assembly of Manihot esculenta.</title>
        <authorList>
            <person name="Bredeson J.V."/>
            <person name="Prochnik S.E."/>
            <person name="Lyons J.B."/>
            <person name="Schmutz J."/>
            <person name="Grimwood J."/>
            <person name="Vrebalov J."/>
            <person name="Bart R.S."/>
            <person name="Amuge T."/>
            <person name="Ferguson M.E."/>
            <person name="Green R."/>
            <person name="Putnam N."/>
            <person name="Stites J."/>
            <person name="Rounsley S."/>
            <person name="Rokhsar D.S."/>
        </authorList>
    </citation>
    <scope>NUCLEOTIDE SEQUENCE [LARGE SCALE GENOMIC DNA]</scope>
    <source>
        <tissue evidence="5">Leaf</tissue>
    </source>
</reference>
<feature type="repeat" description="PPR" evidence="3">
    <location>
        <begin position="210"/>
        <end position="244"/>
    </location>
</feature>
<accession>A0A199UCQ9</accession>
<evidence type="ECO:0000256" key="1">
    <source>
        <dbReference type="ARBA" id="ARBA00007626"/>
    </source>
</evidence>
<protein>
    <recommendedName>
        <fullName evidence="6">Pentatricopeptide repeat-containing protein</fullName>
    </recommendedName>
</protein>
<dbReference type="NCBIfam" id="TIGR00756">
    <property type="entry name" value="PPR"/>
    <property type="match status" value="2"/>
</dbReference>
<dbReference type="EMBL" id="KV450433">
    <property type="protein sequence ID" value="OAY22432.1"/>
    <property type="molecule type" value="Genomic_DNA"/>
</dbReference>
<name>A0A199UCQ9_MANES</name>
<keyword evidence="2" id="KW-0677">Repeat</keyword>
<proteinExistence type="inferred from homology"/>
<dbReference type="Pfam" id="PF01535">
    <property type="entry name" value="PPR"/>
    <property type="match status" value="1"/>
</dbReference>
<dbReference type="Pfam" id="PF12854">
    <property type="entry name" value="PPR_1"/>
    <property type="match status" value="2"/>
</dbReference>
<dbReference type="Pfam" id="PF13041">
    <property type="entry name" value="PPR_2"/>
    <property type="match status" value="1"/>
</dbReference>
<dbReference type="PROSITE" id="PS51375">
    <property type="entry name" value="PPR"/>
    <property type="match status" value="2"/>
</dbReference>
<keyword evidence="4" id="KW-0812">Transmembrane</keyword>
<dbReference type="InterPro" id="IPR011990">
    <property type="entry name" value="TPR-like_helical_dom_sf"/>
</dbReference>
<feature type="transmembrane region" description="Helical" evidence="4">
    <location>
        <begin position="81"/>
        <end position="104"/>
    </location>
</feature>